<dbReference type="InterPro" id="IPR003593">
    <property type="entry name" value="AAA+_ATPase"/>
</dbReference>
<dbReference type="Gene3D" id="3.40.50.300">
    <property type="entry name" value="P-loop containing nucleotide triphosphate hydrolases"/>
    <property type="match status" value="1"/>
</dbReference>
<evidence type="ECO:0000256" key="2">
    <source>
        <dbReference type="ARBA" id="ARBA00022741"/>
    </source>
</evidence>
<evidence type="ECO:0000313" key="6">
    <source>
        <dbReference type="Proteomes" id="UP001595699"/>
    </source>
</evidence>
<dbReference type="EMBL" id="JBHRZH010000016">
    <property type="protein sequence ID" value="MFC3762816.1"/>
    <property type="molecule type" value="Genomic_DNA"/>
</dbReference>
<evidence type="ECO:0000256" key="1">
    <source>
        <dbReference type="ARBA" id="ARBA00022448"/>
    </source>
</evidence>
<dbReference type="InterPro" id="IPR017871">
    <property type="entry name" value="ABC_transporter-like_CS"/>
</dbReference>
<dbReference type="PANTHER" id="PTHR24220:SF86">
    <property type="entry name" value="ABC TRANSPORTER ABCH.1"/>
    <property type="match status" value="1"/>
</dbReference>
<organism evidence="5 6">
    <name type="scientific">Tenggerimyces flavus</name>
    <dbReference type="NCBI Taxonomy" id="1708749"/>
    <lineage>
        <taxon>Bacteria</taxon>
        <taxon>Bacillati</taxon>
        <taxon>Actinomycetota</taxon>
        <taxon>Actinomycetes</taxon>
        <taxon>Propionibacteriales</taxon>
        <taxon>Nocardioidaceae</taxon>
        <taxon>Tenggerimyces</taxon>
    </lineage>
</organism>
<dbReference type="PROSITE" id="PS50893">
    <property type="entry name" value="ABC_TRANSPORTER_2"/>
    <property type="match status" value="1"/>
</dbReference>
<keyword evidence="2" id="KW-0547">Nucleotide-binding</keyword>
<dbReference type="CDD" id="cd03255">
    <property type="entry name" value="ABC_MJ0796_LolCDE_FtsE"/>
    <property type="match status" value="1"/>
</dbReference>
<dbReference type="GO" id="GO:0005524">
    <property type="term" value="F:ATP binding"/>
    <property type="evidence" value="ECO:0007669"/>
    <property type="project" value="UniProtKB-KW"/>
</dbReference>
<name>A0ABV7YDU6_9ACTN</name>
<dbReference type="RefSeq" id="WP_239554271.1">
    <property type="nucleotide sequence ID" value="NZ_JAFBCM010000001.1"/>
</dbReference>
<proteinExistence type="predicted"/>
<keyword evidence="6" id="KW-1185">Reference proteome</keyword>
<comment type="caution">
    <text evidence="5">The sequence shown here is derived from an EMBL/GenBank/DDBJ whole genome shotgun (WGS) entry which is preliminary data.</text>
</comment>
<keyword evidence="1" id="KW-0813">Transport</keyword>
<keyword evidence="3 5" id="KW-0067">ATP-binding</keyword>
<dbReference type="InterPro" id="IPR015854">
    <property type="entry name" value="ABC_transpr_LolD-like"/>
</dbReference>
<dbReference type="InterPro" id="IPR003439">
    <property type="entry name" value="ABC_transporter-like_ATP-bd"/>
</dbReference>
<dbReference type="SUPFAM" id="SSF52540">
    <property type="entry name" value="P-loop containing nucleoside triphosphate hydrolases"/>
    <property type="match status" value="1"/>
</dbReference>
<protein>
    <submittedName>
        <fullName evidence="5">ABC transporter ATP-binding protein</fullName>
    </submittedName>
</protein>
<dbReference type="Pfam" id="PF00005">
    <property type="entry name" value="ABC_tran"/>
    <property type="match status" value="1"/>
</dbReference>
<dbReference type="PANTHER" id="PTHR24220">
    <property type="entry name" value="IMPORT ATP-BINDING PROTEIN"/>
    <property type="match status" value="1"/>
</dbReference>
<evidence type="ECO:0000259" key="4">
    <source>
        <dbReference type="PROSITE" id="PS50893"/>
    </source>
</evidence>
<dbReference type="PROSITE" id="PS00211">
    <property type="entry name" value="ABC_TRANSPORTER_1"/>
    <property type="match status" value="1"/>
</dbReference>
<dbReference type="InterPro" id="IPR027417">
    <property type="entry name" value="P-loop_NTPase"/>
</dbReference>
<reference evidence="6" key="1">
    <citation type="journal article" date="2019" name="Int. J. Syst. Evol. Microbiol.">
        <title>The Global Catalogue of Microorganisms (GCM) 10K type strain sequencing project: providing services to taxonomists for standard genome sequencing and annotation.</title>
        <authorList>
            <consortium name="The Broad Institute Genomics Platform"/>
            <consortium name="The Broad Institute Genome Sequencing Center for Infectious Disease"/>
            <person name="Wu L."/>
            <person name="Ma J."/>
        </authorList>
    </citation>
    <scope>NUCLEOTIDE SEQUENCE [LARGE SCALE GENOMIC DNA]</scope>
    <source>
        <strain evidence="6">CGMCC 4.7241</strain>
    </source>
</reference>
<evidence type="ECO:0000313" key="5">
    <source>
        <dbReference type="EMBL" id="MFC3762816.1"/>
    </source>
</evidence>
<evidence type="ECO:0000256" key="3">
    <source>
        <dbReference type="ARBA" id="ARBA00022840"/>
    </source>
</evidence>
<gene>
    <name evidence="5" type="ORF">ACFOUW_18390</name>
</gene>
<feature type="domain" description="ABC transporter" evidence="4">
    <location>
        <begin position="2"/>
        <end position="222"/>
    </location>
</feature>
<dbReference type="SMART" id="SM00382">
    <property type="entry name" value="AAA"/>
    <property type="match status" value="1"/>
</dbReference>
<dbReference type="InterPro" id="IPR017911">
    <property type="entry name" value="MacB-like_ATP-bd"/>
</dbReference>
<accession>A0ABV7YDU6</accession>
<dbReference type="Proteomes" id="UP001595699">
    <property type="component" value="Unassembled WGS sequence"/>
</dbReference>
<sequence length="223" mass="24151">MVEVSRSFPGPPEVQAVRAVDLTIESGDYISIVGPSGSGKSTLLHLLGLLDRPSSGTYRLDGVDVSTLSERQRASLRGERIGFVFQAFHLLAHRTVLENVALSMLYSRVGRKERLDRARTALERVGLGHRMDFEPTTLSGGERQRVAIARALVSRPSLLLADEPTGNLDSQNAEAILAVFDELHRDGITIAVITHDVGVSNHARRRVRIVDGQLTEAVGGAVG</sequence>